<evidence type="ECO:0000256" key="8">
    <source>
        <dbReference type="ARBA" id="ARBA00032824"/>
    </source>
</evidence>
<dbReference type="InterPro" id="IPR013766">
    <property type="entry name" value="Thioredoxin_domain"/>
</dbReference>
<dbReference type="PROSITE" id="PS51257">
    <property type="entry name" value="PROKAR_LIPOPROTEIN"/>
    <property type="match status" value="1"/>
</dbReference>
<evidence type="ECO:0000256" key="9">
    <source>
        <dbReference type="ARBA" id="ARBA00038489"/>
    </source>
</evidence>
<keyword evidence="5" id="KW-0560">Oxidoreductase</keyword>
<keyword evidence="4" id="KW-0049">Antioxidant</keyword>
<dbReference type="InterPro" id="IPR000866">
    <property type="entry name" value="AhpC/TSA"/>
</dbReference>
<sequence length="248" mass="27742">MTKIYYILLISTLISCSISNNKEKETEEKVISSEENSLASDLNKRKEAFSAKASDYTKKIYAEGIQSIVNDNVVENALQVGDTAINFTLKNALNKDITLYDKLKDGPVILMWYRGGWCPYCNLTLNHMQASLPEFKQYNANLLALTPELPDSTLSTQDKNALKFDVLSDIDNKVAGQYKVVFNLTSDVADAYEQNFGLSKYNGNSSAQLPLAATYIIGTDKVIKYAFLDADYRNRAEPKEIISVLKTL</sequence>
<feature type="domain" description="Thioredoxin" evidence="12">
    <location>
        <begin position="78"/>
        <end position="248"/>
    </location>
</feature>
<reference evidence="13" key="1">
    <citation type="submission" date="2022-10" db="EMBL/GenBank/DDBJ databases">
        <authorList>
            <person name="Yu W.X."/>
        </authorList>
    </citation>
    <scope>NUCLEOTIDE SEQUENCE</scope>
    <source>
        <strain evidence="13">AAT</strain>
    </source>
</reference>
<comment type="similarity">
    <text evidence="9">Belongs to the peroxiredoxin family. BCP/PrxQ subfamily.</text>
</comment>
<dbReference type="GO" id="GO:0008379">
    <property type="term" value="F:thioredoxin peroxidase activity"/>
    <property type="evidence" value="ECO:0007669"/>
    <property type="project" value="TreeGrafter"/>
</dbReference>
<dbReference type="EC" id="1.11.1.24" evidence="2"/>
<dbReference type="AlphaFoldDB" id="A0AAE3SIQ9"/>
<dbReference type="CDD" id="cd02970">
    <property type="entry name" value="PRX_like2"/>
    <property type="match status" value="1"/>
</dbReference>
<dbReference type="RefSeq" id="WP_301193048.1">
    <property type="nucleotide sequence ID" value="NZ_JAPDPJ010000117.1"/>
</dbReference>
<accession>A0AAE3SIQ9</accession>
<evidence type="ECO:0000256" key="11">
    <source>
        <dbReference type="ARBA" id="ARBA00049091"/>
    </source>
</evidence>
<proteinExistence type="inferred from homology"/>
<organism evidence="13 14">
    <name type="scientific">Plebeiibacterium sediminum</name>
    <dbReference type="NCBI Taxonomy" id="2992112"/>
    <lineage>
        <taxon>Bacteria</taxon>
        <taxon>Pseudomonadati</taxon>
        <taxon>Bacteroidota</taxon>
        <taxon>Bacteroidia</taxon>
        <taxon>Marinilabiliales</taxon>
        <taxon>Marinilabiliaceae</taxon>
        <taxon>Plebeiibacterium</taxon>
    </lineage>
</organism>
<evidence type="ECO:0000256" key="6">
    <source>
        <dbReference type="ARBA" id="ARBA00023157"/>
    </source>
</evidence>
<comment type="function">
    <text evidence="1">Thiol-specific peroxidase that catalyzes the reduction of hydrogen peroxide and organic hydroperoxides to water and alcohols, respectively. Plays a role in cell protection against oxidative stress by detoxifying peroxides and as sensor of hydrogen peroxide-mediated signaling events.</text>
</comment>
<evidence type="ECO:0000256" key="3">
    <source>
        <dbReference type="ARBA" id="ARBA00022559"/>
    </source>
</evidence>
<evidence type="ECO:0000256" key="1">
    <source>
        <dbReference type="ARBA" id="ARBA00003330"/>
    </source>
</evidence>
<dbReference type="SUPFAM" id="SSF52833">
    <property type="entry name" value="Thioredoxin-like"/>
    <property type="match status" value="1"/>
</dbReference>
<comment type="catalytic activity">
    <reaction evidence="11">
        <text>a hydroperoxide + [thioredoxin]-dithiol = an alcohol + [thioredoxin]-disulfide + H2O</text>
        <dbReference type="Rhea" id="RHEA:62620"/>
        <dbReference type="Rhea" id="RHEA-COMP:10698"/>
        <dbReference type="Rhea" id="RHEA-COMP:10700"/>
        <dbReference type="ChEBI" id="CHEBI:15377"/>
        <dbReference type="ChEBI" id="CHEBI:29950"/>
        <dbReference type="ChEBI" id="CHEBI:30879"/>
        <dbReference type="ChEBI" id="CHEBI:35924"/>
        <dbReference type="ChEBI" id="CHEBI:50058"/>
        <dbReference type="EC" id="1.11.1.24"/>
    </reaction>
</comment>
<gene>
    <name evidence="13" type="ORF">OM075_23770</name>
</gene>
<evidence type="ECO:0000313" key="14">
    <source>
        <dbReference type="Proteomes" id="UP001209229"/>
    </source>
</evidence>
<evidence type="ECO:0000256" key="2">
    <source>
        <dbReference type="ARBA" id="ARBA00013017"/>
    </source>
</evidence>
<dbReference type="InterPro" id="IPR050924">
    <property type="entry name" value="Peroxiredoxin_BCP/PrxQ"/>
</dbReference>
<dbReference type="PROSITE" id="PS51352">
    <property type="entry name" value="THIOREDOXIN_2"/>
    <property type="match status" value="1"/>
</dbReference>
<dbReference type="PANTHER" id="PTHR42801">
    <property type="entry name" value="THIOREDOXIN-DEPENDENT PEROXIDE REDUCTASE"/>
    <property type="match status" value="1"/>
</dbReference>
<evidence type="ECO:0000313" key="13">
    <source>
        <dbReference type="EMBL" id="MCW3789498.1"/>
    </source>
</evidence>
<dbReference type="GO" id="GO:0005737">
    <property type="term" value="C:cytoplasm"/>
    <property type="evidence" value="ECO:0007669"/>
    <property type="project" value="TreeGrafter"/>
</dbReference>
<dbReference type="Gene3D" id="3.40.30.10">
    <property type="entry name" value="Glutaredoxin"/>
    <property type="match status" value="1"/>
</dbReference>
<dbReference type="Pfam" id="PF00578">
    <property type="entry name" value="AhpC-TSA"/>
    <property type="match status" value="1"/>
</dbReference>
<keyword evidence="7" id="KW-0676">Redox-active center</keyword>
<dbReference type="InterPro" id="IPR036249">
    <property type="entry name" value="Thioredoxin-like_sf"/>
</dbReference>
<evidence type="ECO:0000256" key="10">
    <source>
        <dbReference type="ARBA" id="ARBA00042639"/>
    </source>
</evidence>
<evidence type="ECO:0000256" key="7">
    <source>
        <dbReference type="ARBA" id="ARBA00023284"/>
    </source>
</evidence>
<name>A0AAE3SIQ9_9BACT</name>
<dbReference type="GO" id="GO:0045454">
    <property type="term" value="P:cell redox homeostasis"/>
    <property type="evidence" value="ECO:0007669"/>
    <property type="project" value="TreeGrafter"/>
</dbReference>
<evidence type="ECO:0000256" key="4">
    <source>
        <dbReference type="ARBA" id="ARBA00022862"/>
    </source>
</evidence>
<dbReference type="EMBL" id="JAPDPJ010000117">
    <property type="protein sequence ID" value="MCW3789498.1"/>
    <property type="molecule type" value="Genomic_DNA"/>
</dbReference>
<keyword evidence="3" id="KW-0575">Peroxidase</keyword>
<dbReference type="PANTHER" id="PTHR42801:SF7">
    <property type="entry name" value="SLL1159 PROTEIN"/>
    <property type="match status" value="1"/>
</dbReference>
<protein>
    <recommendedName>
        <fullName evidence="2">thioredoxin-dependent peroxiredoxin</fullName>
        <ecNumber evidence="2">1.11.1.24</ecNumber>
    </recommendedName>
    <alternativeName>
        <fullName evidence="8">Thioredoxin peroxidase</fullName>
    </alternativeName>
    <alternativeName>
        <fullName evidence="10">Thioredoxin-dependent peroxiredoxin Bcp</fullName>
    </alternativeName>
</protein>
<keyword evidence="14" id="KW-1185">Reference proteome</keyword>
<evidence type="ECO:0000259" key="12">
    <source>
        <dbReference type="PROSITE" id="PS51352"/>
    </source>
</evidence>
<keyword evidence="6" id="KW-1015">Disulfide bond</keyword>
<dbReference type="GO" id="GO:0034599">
    <property type="term" value="P:cellular response to oxidative stress"/>
    <property type="evidence" value="ECO:0007669"/>
    <property type="project" value="TreeGrafter"/>
</dbReference>
<comment type="caution">
    <text evidence="13">The sequence shown here is derived from an EMBL/GenBank/DDBJ whole genome shotgun (WGS) entry which is preliminary data.</text>
</comment>
<evidence type="ECO:0000256" key="5">
    <source>
        <dbReference type="ARBA" id="ARBA00023002"/>
    </source>
</evidence>
<dbReference type="Proteomes" id="UP001209229">
    <property type="component" value="Unassembled WGS sequence"/>
</dbReference>